<dbReference type="SUPFAM" id="SSF51445">
    <property type="entry name" value="(Trans)glycosidases"/>
    <property type="match status" value="1"/>
</dbReference>
<reference evidence="9 10" key="1">
    <citation type="submission" date="2023-07" db="EMBL/GenBank/DDBJ databases">
        <title>Sequencing the genomes of 1000 actinobacteria strains.</title>
        <authorList>
            <person name="Klenk H.-P."/>
        </authorList>
    </citation>
    <scope>NUCLEOTIDE SEQUENCE [LARGE SCALE GENOMIC DNA]</scope>
    <source>
        <strain evidence="9 10">DSM 44711</strain>
    </source>
</reference>
<keyword evidence="4 9" id="KW-0378">Hydrolase</keyword>
<dbReference type="GO" id="GO:0004563">
    <property type="term" value="F:beta-N-acetylhexosaminidase activity"/>
    <property type="evidence" value="ECO:0007669"/>
    <property type="project" value="UniProtKB-EC"/>
</dbReference>
<feature type="domain" description="Glycoside hydrolase family 20 catalytic" evidence="7">
    <location>
        <begin position="133"/>
        <end position="483"/>
    </location>
</feature>
<name>A0AAE4CSP5_9ACTN</name>
<dbReference type="Pfam" id="PF00728">
    <property type="entry name" value="Glyco_hydro_20"/>
    <property type="match status" value="1"/>
</dbReference>
<dbReference type="GO" id="GO:0005975">
    <property type="term" value="P:carbohydrate metabolic process"/>
    <property type="evidence" value="ECO:0007669"/>
    <property type="project" value="InterPro"/>
</dbReference>
<accession>A0AAE4CSP5</accession>
<evidence type="ECO:0000256" key="1">
    <source>
        <dbReference type="ARBA" id="ARBA00001231"/>
    </source>
</evidence>
<comment type="catalytic activity">
    <reaction evidence="1">
        <text>Hydrolysis of terminal non-reducing N-acetyl-D-hexosamine residues in N-acetyl-beta-D-hexosaminides.</text>
        <dbReference type="EC" id="3.2.1.52"/>
    </reaction>
</comment>
<sequence>MLIPRPVSISDSSGSFALTPATTIHAPDAPEVAALLRELLTPVTGLPLPDAPDPGPQAIAMLVDPAATDLGAEGYRLDVARTGVTAVATGSAGLRWAVQALRQLLPASAFASGPVLDVSWTVTPVSIVDTPRYPWRGLLIDVGRWHKPVAWLRTVVDVLAMHRMNVLHLHLTDDQGWRFEVRKHPRLTEVGAFRASSPRGHETEGLSDGTPHGGFYTQDELRDLVAYAARRGVTIVPEIDLPGHMQAAIAAYPRLGNDPANPPEVWTRFGVSHRVLNVADETVAFVTDVLDELMDVFPSPWIHLGGDEVPLDEWRTSPAAADRIAAEGLTGAEDLLGWWIRRAAAHVARNGRRAVLWDELVGQAAPPDAIVMAWRGHDRIAEGLRDGHDVIATPHEHLYLDYPASDAPGEPLSIRTGYAEGHGPTTLDHVYTYRPEPAGLPQDLPSRVIGVQANLWSEYTPTPAGAEYNLLPRLAAVAEIAWGTPAAPDSFRTRLRAHLRRFDEAGLNYRPLD</sequence>
<dbReference type="RefSeq" id="WP_310413028.1">
    <property type="nucleotide sequence ID" value="NZ_JAVDYC010000001.1"/>
</dbReference>
<evidence type="ECO:0000256" key="2">
    <source>
        <dbReference type="ARBA" id="ARBA00006285"/>
    </source>
</evidence>
<evidence type="ECO:0000256" key="6">
    <source>
        <dbReference type="PIRSR" id="PIRSR625705-1"/>
    </source>
</evidence>
<dbReference type="PANTHER" id="PTHR22600:SF57">
    <property type="entry name" value="BETA-N-ACETYLHEXOSAMINIDASE"/>
    <property type="match status" value="1"/>
</dbReference>
<dbReference type="CDD" id="cd06563">
    <property type="entry name" value="GH20_chitobiase-like"/>
    <property type="match status" value="1"/>
</dbReference>
<dbReference type="InterPro" id="IPR015883">
    <property type="entry name" value="Glyco_hydro_20_cat"/>
</dbReference>
<comment type="caution">
    <text evidence="9">The sequence shown here is derived from an EMBL/GenBank/DDBJ whole genome shotgun (WGS) entry which is preliminary data.</text>
</comment>
<dbReference type="InterPro" id="IPR015882">
    <property type="entry name" value="HEX_bac_N"/>
</dbReference>
<feature type="active site" description="Proton donor" evidence="6">
    <location>
        <position position="308"/>
    </location>
</feature>
<evidence type="ECO:0000256" key="3">
    <source>
        <dbReference type="ARBA" id="ARBA00012663"/>
    </source>
</evidence>
<evidence type="ECO:0000256" key="4">
    <source>
        <dbReference type="ARBA" id="ARBA00022801"/>
    </source>
</evidence>
<evidence type="ECO:0000313" key="10">
    <source>
        <dbReference type="Proteomes" id="UP001183629"/>
    </source>
</evidence>
<dbReference type="Gene3D" id="3.20.20.80">
    <property type="entry name" value="Glycosidases"/>
    <property type="match status" value="1"/>
</dbReference>
<dbReference type="GO" id="GO:0030203">
    <property type="term" value="P:glycosaminoglycan metabolic process"/>
    <property type="evidence" value="ECO:0007669"/>
    <property type="project" value="TreeGrafter"/>
</dbReference>
<dbReference type="GO" id="GO:0016020">
    <property type="term" value="C:membrane"/>
    <property type="evidence" value="ECO:0007669"/>
    <property type="project" value="TreeGrafter"/>
</dbReference>
<dbReference type="Gene3D" id="3.30.379.10">
    <property type="entry name" value="Chitobiase/beta-hexosaminidase domain 2-like"/>
    <property type="match status" value="1"/>
</dbReference>
<comment type="similarity">
    <text evidence="2">Belongs to the glycosyl hydrolase 20 family.</text>
</comment>
<organism evidence="9 10">
    <name type="scientific">Catenuloplanes niger</name>
    <dbReference type="NCBI Taxonomy" id="587534"/>
    <lineage>
        <taxon>Bacteria</taxon>
        <taxon>Bacillati</taxon>
        <taxon>Actinomycetota</taxon>
        <taxon>Actinomycetes</taxon>
        <taxon>Micromonosporales</taxon>
        <taxon>Micromonosporaceae</taxon>
        <taxon>Catenuloplanes</taxon>
    </lineage>
</organism>
<dbReference type="InterPro" id="IPR025705">
    <property type="entry name" value="Beta_hexosaminidase_sua/sub"/>
</dbReference>
<dbReference type="InterPro" id="IPR017853">
    <property type="entry name" value="GH"/>
</dbReference>
<evidence type="ECO:0000259" key="7">
    <source>
        <dbReference type="Pfam" id="PF00728"/>
    </source>
</evidence>
<evidence type="ECO:0000313" key="9">
    <source>
        <dbReference type="EMBL" id="MDR7322512.1"/>
    </source>
</evidence>
<dbReference type="EC" id="3.2.1.52" evidence="3"/>
<dbReference type="InterPro" id="IPR029018">
    <property type="entry name" value="Hex-like_dom2"/>
</dbReference>
<feature type="domain" description="Beta-hexosaminidase bacterial type N-terminal" evidence="8">
    <location>
        <begin position="2"/>
        <end position="118"/>
    </location>
</feature>
<gene>
    <name evidence="9" type="ORF">J2S44_002762</name>
</gene>
<proteinExistence type="inferred from homology"/>
<dbReference type="SUPFAM" id="SSF55545">
    <property type="entry name" value="beta-N-acetylhexosaminidase-like domain"/>
    <property type="match status" value="1"/>
</dbReference>
<dbReference type="Proteomes" id="UP001183629">
    <property type="component" value="Unassembled WGS sequence"/>
</dbReference>
<dbReference type="PRINTS" id="PR00738">
    <property type="entry name" value="GLHYDRLASE20"/>
</dbReference>
<evidence type="ECO:0000256" key="5">
    <source>
        <dbReference type="ARBA" id="ARBA00023295"/>
    </source>
</evidence>
<protein>
    <recommendedName>
        <fullName evidence="3">beta-N-acetylhexosaminidase</fullName>
        <ecNumber evidence="3">3.2.1.52</ecNumber>
    </recommendedName>
</protein>
<dbReference type="PANTHER" id="PTHR22600">
    <property type="entry name" value="BETA-HEXOSAMINIDASE"/>
    <property type="match status" value="1"/>
</dbReference>
<evidence type="ECO:0000259" key="8">
    <source>
        <dbReference type="Pfam" id="PF02838"/>
    </source>
</evidence>
<dbReference type="Pfam" id="PF02838">
    <property type="entry name" value="Glyco_hydro_20b"/>
    <property type="match status" value="1"/>
</dbReference>
<dbReference type="EMBL" id="JAVDYC010000001">
    <property type="protein sequence ID" value="MDR7322512.1"/>
    <property type="molecule type" value="Genomic_DNA"/>
</dbReference>
<keyword evidence="10" id="KW-1185">Reference proteome</keyword>
<dbReference type="AlphaFoldDB" id="A0AAE4CSP5"/>
<keyword evidence="5 9" id="KW-0326">Glycosidase</keyword>